<feature type="compositionally biased region" description="Basic residues" evidence="1">
    <location>
        <begin position="224"/>
        <end position="233"/>
    </location>
</feature>
<feature type="region of interest" description="Disordered" evidence="1">
    <location>
        <begin position="1"/>
        <end position="73"/>
    </location>
</feature>
<feature type="compositionally biased region" description="Polar residues" evidence="1">
    <location>
        <begin position="17"/>
        <end position="34"/>
    </location>
</feature>
<protein>
    <submittedName>
        <fullName evidence="2">YDL129W</fullName>
    </submittedName>
</protein>
<dbReference type="EMBL" id="CP015059">
    <property type="protein sequence ID" value="QGN17065.1"/>
    <property type="molecule type" value="Genomic_DNA"/>
</dbReference>
<feature type="compositionally biased region" description="Low complexity" evidence="1">
    <location>
        <begin position="50"/>
        <end position="70"/>
    </location>
</feature>
<sequence length="284" mass="31992">MRTLRTRSSRDSSVSTAYGNVSSGNSRGSMQTITPEEPGKLEFGLEFPGSNNNNNNESEEASSSRSHSQSMALLSEECDVMQDTQQHSLKNTRILEIEIAKMVSDLEKKDPRTEEMTKIISLLNRSLSAISHWSLQAQLSHWENRKEKDDRAAVEKDLVKKEAEFFKNKLQKQTRFLIDSSSTSQPDNIPSSLSSPTAKIANLSTFPNNNSNANNSDVLLSPKRVTKQRKLASPRRNESQIHPPTPSQSLKLVENTKPHPRLKRNLNDQTNQGLIRVFHLEKGR</sequence>
<organism evidence="2 3">
    <name type="scientific">Kluyveromyces marxianus</name>
    <name type="common">Yeast</name>
    <name type="synonym">Candida kefyr</name>
    <dbReference type="NCBI Taxonomy" id="4911"/>
    <lineage>
        <taxon>Eukaryota</taxon>
        <taxon>Fungi</taxon>
        <taxon>Dikarya</taxon>
        <taxon>Ascomycota</taxon>
        <taxon>Saccharomycotina</taxon>
        <taxon>Saccharomycetes</taxon>
        <taxon>Saccharomycetales</taxon>
        <taxon>Saccharomycetaceae</taxon>
        <taxon>Kluyveromyces</taxon>
    </lineage>
</organism>
<feature type="compositionally biased region" description="Low complexity" evidence="1">
    <location>
        <begin position="205"/>
        <end position="221"/>
    </location>
</feature>
<gene>
    <name evidence="2" type="ORF">FIM1_3795</name>
</gene>
<keyword evidence="3" id="KW-1185">Reference proteome</keyword>
<dbReference type="Proteomes" id="UP000422736">
    <property type="component" value="Chromosome 6"/>
</dbReference>
<proteinExistence type="predicted"/>
<evidence type="ECO:0000256" key="1">
    <source>
        <dbReference type="SAM" id="MobiDB-lite"/>
    </source>
</evidence>
<evidence type="ECO:0000313" key="3">
    <source>
        <dbReference type="Proteomes" id="UP000422736"/>
    </source>
</evidence>
<accession>A0ABX6EZN6</accession>
<evidence type="ECO:0000313" key="2">
    <source>
        <dbReference type="EMBL" id="QGN17065.1"/>
    </source>
</evidence>
<feature type="region of interest" description="Disordered" evidence="1">
    <location>
        <begin position="205"/>
        <end position="252"/>
    </location>
</feature>
<name>A0ABX6EZN6_KLUMA</name>
<reference evidence="2 3" key="1">
    <citation type="submission" date="2016-03" db="EMBL/GenBank/DDBJ databases">
        <title>How can Kluyveromyces marxianus grow so fast - potential evolutionary course in Saccharomyces Complex revealed by comparative genomics.</title>
        <authorList>
            <person name="Mo W."/>
            <person name="Lu W."/>
            <person name="Yang X."/>
            <person name="Qi J."/>
            <person name="Lv H."/>
        </authorList>
    </citation>
    <scope>NUCLEOTIDE SEQUENCE [LARGE SCALE GENOMIC DNA]</scope>
    <source>
        <strain evidence="2 3">FIM1</strain>
    </source>
</reference>